<dbReference type="EMBL" id="JXTB01000301">
    <property type="protein sequence ID" value="PON47008.1"/>
    <property type="molecule type" value="Genomic_DNA"/>
</dbReference>
<accession>A0A2P5BE07</accession>
<name>A0A2P5BE07_PARAD</name>
<evidence type="ECO:0000313" key="2">
    <source>
        <dbReference type="Proteomes" id="UP000237105"/>
    </source>
</evidence>
<gene>
    <name evidence="1" type="ORF">PanWU01x14_247530</name>
</gene>
<comment type="caution">
    <text evidence="1">The sequence shown here is derived from an EMBL/GenBank/DDBJ whole genome shotgun (WGS) entry which is preliminary data.</text>
</comment>
<proteinExistence type="predicted"/>
<keyword evidence="2" id="KW-1185">Reference proteome</keyword>
<sequence>MSKTEVKRRVSGRKTLLEAEFSWGYCDFVGSRNETGLMALALSLANLRCGPMCGP</sequence>
<protein>
    <submittedName>
        <fullName evidence="1">Uncharacterized protein</fullName>
    </submittedName>
</protein>
<feature type="non-terminal residue" evidence="1">
    <location>
        <position position="55"/>
    </location>
</feature>
<organism evidence="1 2">
    <name type="scientific">Parasponia andersonii</name>
    <name type="common">Sponia andersonii</name>
    <dbReference type="NCBI Taxonomy" id="3476"/>
    <lineage>
        <taxon>Eukaryota</taxon>
        <taxon>Viridiplantae</taxon>
        <taxon>Streptophyta</taxon>
        <taxon>Embryophyta</taxon>
        <taxon>Tracheophyta</taxon>
        <taxon>Spermatophyta</taxon>
        <taxon>Magnoliopsida</taxon>
        <taxon>eudicotyledons</taxon>
        <taxon>Gunneridae</taxon>
        <taxon>Pentapetalae</taxon>
        <taxon>rosids</taxon>
        <taxon>fabids</taxon>
        <taxon>Rosales</taxon>
        <taxon>Cannabaceae</taxon>
        <taxon>Parasponia</taxon>
    </lineage>
</organism>
<reference evidence="2" key="1">
    <citation type="submission" date="2016-06" db="EMBL/GenBank/DDBJ databases">
        <title>Parallel loss of symbiosis genes in relatives of nitrogen-fixing non-legume Parasponia.</title>
        <authorList>
            <person name="Van Velzen R."/>
            <person name="Holmer R."/>
            <person name="Bu F."/>
            <person name="Rutten L."/>
            <person name="Van Zeijl A."/>
            <person name="Liu W."/>
            <person name="Santuari L."/>
            <person name="Cao Q."/>
            <person name="Sharma T."/>
            <person name="Shen D."/>
            <person name="Roswanjaya Y."/>
            <person name="Wardhani T."/>
            <person name="Kalhor M.S."/>
            <person name="Jansen J."/>
            <person name="Van den Hoogen J."/>
            <person name="Gungor B."/>
            <person name="Hartog M."/>
            <person name="Hontelez J."/>
            <person name="Verver J."/>
            <person name="Yang W.-C."/>
            <person name="Schijlen E."/>
            <person name="Repin R."/>
            <person name="Schilthuizen M."/>
            <person name="Schranz E."/>
            <person name="Heidstra R."/>
            <person name="Miyata K."/>
            <person name="Fedorova E."/>
            <person name="Kohlen W."/>
            <person name="Bisseling T."/>
            <person name="Smit S."/>
            <person name="Geurts R."/>
        </authorList>
    </citation>
    <scope>NUCLEOTIDE SEQUENCE [LARGE SCALE GENOMIC DNA]</scope>
    <source>
        <strain evidence="2">cv. WU1-14</strain>
    </source>
</reference>
<evidence type="ECO:0000313" key="1">
    <source>
        <dbReference type="EMBL" id="PON47008.1"/>
    </source>
</evidence>
<dbReference type="Proteomes" id="UP000237105">
    <property type="component" value="Unassembled WGS sequence"/>
</dbReference>
<dbReference type="AlphaFoldDB" id="A0A2P5BE07"/>